<dbReference type="GO" id="GO:0006265">
    <property type="term" value="P:DNA topological change"/>
    <property type="evidence" value="ECO:0007669"/>
    <property type="project" value="InterPro"/>
</dbReference>
<dbReference type="PROSITE" id="PS50880">
    <property type="entry name" value="TOPRIM"/>
    <property type="match status" value="1"/>
</dbReference>
<feature type="coiled-coil region" evidence="13">
    <location>
        <begin position="455"/>
        <end position="482"/>
    </location>
</feature>
<evidence type="ECO:0000313" key="17">
    <source>
        <dbReference type="Proteomes" id="UP000430564"/>
    </source>
</evidence>
<dbReference type="PANTHER" id="PTHR11390:SF21">
    <property type="entry name" value="DNA TOPOISOMERASE 3-ALPHA"/>
    <property type="match status" value="1"/>
</dbReference>
<reference evidence="16 17" key="1">
    <citation type="submission" date="2019-10" db="EMBL/GenBank/DDBJ databases">
        <title>Genome diversity of Sutterella seckii.</title>
        <authorList>
            <person name="Chaplin A.V."/>
            <person name="Sokolova S.R."/>
            <person name="Mosin K.A."/>
            <person name="Ivanova E.L."/>
            <person name="Kochetkova T.O."/>
            <person name="Goltsov A.Y."/>
            <person name="Trofimov D.Y."/>
            <person name="Efimov B.A."/>
        </authorList>
    </citation>
    <scope>NUCLEOTIDE SEQUENCE [LARGE SCALE GENOMIC DNA]</scope>
    <source>
        <strain evidence="16 17">ASD393</strain>
    </source>
</reference>
<dbReference type="SMART" id="SM00493">
    <property type="entry name" value="TOPRIM"/>
    <property type="match status" value="1"/>
</dbReference>
<evidence type="ECO:0000256" key="4">
    <source>
        <dbReference type="ARBA" id="ARBA00022723"/>
    </source>
</evidence>
<dbReference type="InterPro" id="IPR006171">
    <property type="entry name" value="TOPRIM_dom"/>
</dbReference>
<dbReference type="InterPro" id="IPR013825">
    <property type="entry name" value="Topo_IA_cen_sub2"/>
</dbReference>
<dbReference type="EC" id="5.6.2.1" evidence="3"/>
<dbReference type="NCBIfam" id="TIGR01056">
    <property type="entry name" value="topB"/>
    <property type="match status" value="1"/>
</dbReference>
<dbReference type="InterPro" id="IPR013824">
    <property type="entry name" value="Topo_IA_cen_sub1"/>
</dbReference>
<evidence type="ECO:0000256" key="11">
    <source>
        <dbReference type="ARBA" id="ARBA00032235"/>
    </source>
</evidence>
<evidence type="ECO:0000313" key="16">
    <source>
        <dbReference type="EMBL" id="KAB7657720.1"/>
    </source>
</evidence>
<dbReference type="PRINTS" id="PR00417">
    <property type="entry name" value="PRTPISMRASEI"/>
</dbReference>
<keyword evidence="6" id="KW-0799">Topoisomerase</keyword>
<evidence type="ECO:0000256" key="10">
    <source>
        <dbReference type="ARBA" id="ARBA00031985"/>
    </source>
</evidence>
<dbReference type="Pfam" id="PF01131">
    <property type="entry name" value="Topoisom_bac"/>
    <property type="match status" value="1"/>
</dbReference>
<gene>
    <name evidence="16" type="primary">topB</name>
    <name evidence="16" type="ORF">GBM95_07900</name>
</gene>
<dbReference type="InterPro" id="IPR003601">
    <property type="entry name" value="Topo_IA_2"/>
</dbReference>
<dbReference type="InterPro" id="IPR013497">
    <property type="entry name" value="Topo_IA_cen"/>
</dbReference>
<dbReference type="GO" id="GO:0043597">
    <property type="term" value="C:cytoplasmic replication fork"/>
    <property type="evidence" value="ECO:0007669"/>
    <property type="project" value="TreeGrafter"/>
</dbReference>
<dbReference type="GO" id="GO:0003917">
    <property type="term" value="F:DNA topoisomerase type I (single strand cut, ATP-independent) activity"/>
    <property type="evidence" value="ECO:0007669"/>
    <property type="project" value="UniProtKB-EC"/>
</dbReference>
<keyword evidence="8 16" id="KW-0413">Isomerase</keyword>
<dbReference type="PROSITE" id="PS00396">
    <property type="entry name" value="TOPO_IA_1"/>
    <property type="match status" value="1"/>
</dbReference>
<evidence type="ECO:0000256" key="7">
    <source>
        <dbReference type="ARBA" id="ARBA00023125"/>
    </source>
</evidence>
<dbReference type="InterPro" id="IPR034144">
    <property type="entry name" value="TOPRIM_TopoIII"/>
</dbReference>
<dbReference type="OrthoDB" id="9803554at2"/>
<dbReference type="InterPro" id="IPR003602">
    <property type="entry name" value="Topo_IA_DNA-bd_dom"/>
</dbReference>
<evidence type="ECO:0000256" key="12">
    <source>
        <dbReference type="ARBA" id="ARBA00032877"/>
    </source>
</evidence>
<dbReference type="Pfam" id="PF01751">
    <property type="entry name" value="Toprim"/>
    <property type="match status" value="1"/>
</dbReference>
<evidence type="ECO:0000259" key="14">
    <source>
        <dbReference type="PROSITE" id="PS50880"/>
    </source>
</evidence>
<dbReference type="SMART" id="SM00436">
    <property type="entry name" value="TOP1Bc"/>
    <property type="match status" value="1"/>
</dbReference>
<evidence type="ECO:0000256" key="8">
    <source>
        <dbReference type="ARBA" id="ARBA00023235"/>
    </source>
</evidence>
<proteinExistence type="inferred from homology"/>
<name>A0A6I1EJ82_9BURK</name>
<dbReference type="Gene3D" id="2.70.20.10">
    <property type="entry name" value="Topoisomerase I, domain 3"/>
    <property type="match status" value="1"/>
</dbReference>
<dbReference type="CDD" id="cd03362">
    <property type="entry name" value="TOPRIM_TopoIA_TopoIII"/>
    <property type="match status" value="1"/>
</dbReference>
<dbReference type="Gene3D" id="1.10.290.10">
    <property type="entry name" value="Topoisomerase I, domain 4"/>
    <property type="match status" value="1"/>
</dbReference>
<dbReference type="GO" id="GO:0003677">
    <property type="term" value="F:DNA binding"/>
    <property type="evidence" value="ECO:0007669"/>
    <property type="project" value="UniProtKB-KW"/>
</dbReference>
<dbReference type="SUPFAM" id="SSF56712">
    <property type="entry name" value="Prokaryotic type I DNA topoisomerase"/>
    <property type="match status" value="1"/>
</dbReference>
<comment type="caution">
    <text evidence="16">The sequence shown here is derived from an EMBL/GenBank/DDBJ whole genome shotgun (WGS) entry which is preliminary data.</text>
</comment>
<dbReference type="PANTHER" id="PTHR11390">
    <property type="entry name" value="PROKARYOTIC DNA TOPOISOMERASE"/>
    <property type="match status" value="1"/>
</dbReference>
<evidence type="ECO:0000256" key="6">
    <source>
        <dbReference type="ARBA" id="ARBA00023029"/>
    </source>
</evidence>
<feature type="domain" description="Toprim" evidence="14">
    <location>
        <begin position="2"/>
        <end position="145"/>
    </location>
</feature>
<evidence type="ECO:0000256" key="3">
    <source>
        <dbReference type="ARBA" id="ARBA00012891"/>
    </source>
</evidence>
<evidence type="ECO:0000256" key="13">
    <source>
        <dbReference type="SAM" id="Coils"/>
    </source>
</evidence>
<dbReference type="NCBIfam" id="NF005829">
    <property type="entry name" value="PRK07726.1"/>
    <property type="match status" value="1"/>
</dbReference>
<evidence type="ECO:0000256" key="9">
    <source>
        <dbReference type="ARBA" id="ARBA00030003"/>
    </source>
</evidence>
<evidence type="ECO:0000256" key="1">
    <source>
        <dbReference type="ARBA" id="ARBA00000213"/>
    </source>
</evidence>
<dbReference type="Gene3D" id="3.40.50.140">
    <property type="match status" value="1"/>
</dbReference>
<comment type="similarity">
    <text evidence="2">Belongs to the type IA topoisomerase family.</text>
</comment>
<keyword evidence="7" id="KW-0238">DNA-binding</keyword>
<dbReference type="InterPro" id="IPR023406">
    <property type="entry name" value="Topo_IA_AS"/>
</dbReference>
<dbReference type="InterPro" id="IPR013826">
    <property type="entry name" value="Topo_IA_cen_sub3"/>
</dbReference>
<keyword evidence="5" id="KW-0460">Magnesium</keyword>
<protein>
    <recommendedName>
        <fullName evidence="3">DNA topoisomerase</fullName>
        <ecNumber evidence="3">5.6.2.1</ecNumber>
    </recommendedName>
    <alternativeName>
        <fullName evidence="12">Omega-protein</fullName>
    </alternativeName>
    <alternativeName>
        <fullName evidence="11">Relaxing enzyme</fullName>
    </alternativeName>
    <alternativeName>
        <fullName evidence="9">Swivelase</fullName>
    </alternativeName>
    <alternativeName>
        <fullName evidence="10">Untwisting enzyme</fullName>
    </alternativeName>
</protein>
<dbReference type="EMBL" id="WEHX01000053">
    <property type="protein sequence ID" value="KAB7657720.1"/>
    <property type="molecule type" value="Genomic_DNA"/>
</dbReference>
<dbReference type="GO" id="GO:0046872">
    <property type="term" value="F:metal ion binding"/>
    <property type="evidence" value="ECO:0007669"/>
    <property type="project" value="UniProtKB-KW"/>
</dbReference>
<dbReference type="InterPro" id="IPR023405">
    <property type="entry name" value="Topo_IA_core_domain"/>
</dbReference>
<evidence type="ECO:0000259" key="15">
    <source>
        <dbReference type="PROSITE" id="PS52039"/>
    </source>
</evidence>
<dbReference type="GO" id="GO:0006281">
    <property type="term" value="P:DNA repair"/>
    <property type="evidence" value="ECO:0007669"/>
    <property type="project" value="TreeGrafter"/>
</dbReference>
<keyword evidence="13" id="KW-0175">Coiled coil</keyword>
<dbReference type="PROSITE" id="PS52039">
    <property type="entry name" value="TOPO_IA_2"/>
    <property type="match status" value="1"/>
</dbReference>
<dbReference type="AlphaFoldDB" id="A0A6I1EJ82"/>
<accession>A0A6I1EJ82</accession>
<feature type="domain" description="Topo IA-type catalytic" evidence="15">
    <location>
        <begin position="162"/>
        <end position="624"/>
    </location>
</feature>
<dbReference type="SMART" id="SM00437">
    <property type="entry name" value="TOP1Ac"/>
    <property type="match status" value="1"/>
</dbReference>
<keyword evidence="4" id="KW-0479">Metal-binding</keyword>
<dbReference type="InterPro" id="IPR000380">
    <property type="entry name" value="Topo_IA"/>
</dbReference>
<dbReference type="InterPro" id="IPR005738">
    <property type="entry name" value="TopoIII"/>
</dbReference>
<dbReference type="Gene3D" id="1.10.460.10">
    <property type="entry name" value="Topoisomerase I, domain 2"/>
    <property type="match status" value="1"/>
</dbReference>
<evidence type="ECO:0000256" key="5">
    <source>
        <dbReference type="ARBA" id="ARBA00022842"/>
    </source>
</evidence>
<dbReference type="Proteomes" id="UP000430564">
    <property type="component" value="Unassembled WGS sequence"/>
</dbReference>
<dbReference type="CDD" id="cd00186">
    <property type="entry name" value="TOP1Ac"/>
    <property type="match status" value="1"/>
</dbReference>
<evidence type="ECO:0000256" key="2">
    <source>
        <dbReference type="ARBA" id="ARBA00009446"/>
    </source>
</evidence>
<sequence>MDTLYIAEKPSLARAIAEGIGVERREKSFIICRSGTVVTWCFGHLLEQAEPDAYLPDSVPTLKSGRKPWRMEDLPIFPEAWQMVRKTDGGAKAQLAAIGKLLKSTRRRVVNAGDPDREGQLLVDEVLEHFRCRKPVDRFWASAIDPESIRKALSQLKPNRNFVGMRDAARGRSRADWLLGMNLSRFYTLREEAKGARNLIVVGRVQTPTLTLVAQRDYAVRNFKPVPYLNILASCFGGGKAFQAKWKPGANQTGLDEERRLIDLEFGKKLVEKLQGCREGEVISAETKLKRQAQPRCFSLADIQQAGSKAFGFTAEKTLSLCQSLYEKHKCISYPRTDCQFLPESQHADAPKVIAAIAKTIPGAAGICGKADPAIKSPVWNDGKVTAHHGIIPTGLAADWSRLSADEQKLYGLIAKRYLAQFFPAYEYESTKILLRIGGEMFEASGNIPKREGWKVLYRKQIEAERREKEKARKEEGGADDEQELPKLRAGDKVEVREVKGVEAKTKPPLYYTEGTLIAAMESIHRAYDDPRIRARLREADGIGTPATRAAIISELKRREFLVTEGKKLHCSEKGRALLLKVSPRMRSAVLTAQFEEKLKEVEAGRMTLEAFENEVKAFVRSELASRASQNVK</sequence>
<organism evidence="16 17">
    <name type="scientific">Sutterella seckii</name>
    <dbReference type="NCBI Taxonomy" id="1944635"/>
    <lineage>
        <taxon>Bacteria</taxon>
        <taxon>Pseudomonadati</taxon>
        <taxon>Pseudomonadota</taxon>
        <taxon>Betaproteobacteria</taxon>
        <taxon>Burkholderiales</taxon>
        <taxon>Sutterellaceae</taxon>
        <taxon>Sutterella</taxon>
    </lineage>
</organism>
<dbReference type="GO" id="GO:0006310">
    <property type="term" value="P:DNA recombination"/>
    <property type="evidence" value="ECO:0007669"/>
    <property type="project" value="TreeGrafter"/>
</dbReference>
<comment type="catalytic activity">
    <reaction evidence="1">
        <text>ATP-independent breakage of single-stranded DNA, followed by passage and rejoining.</text>
        <dbReference type="EC" id="5.6.2.1"/>
    </reaction>
</comment>